<keyword evidence="2" id="KW-1185">Reference proteome</keyword>
<dbReference type="RefSeq" id="WP_188698331.1">
    <property type="nucleotide sequence ID" value="NZ_BMLY01000010.1"/>
</dbReference>
<dbReference type="EMBL" id="BMLY01000010">
    <property type="protein sequence ID" value="GGP28160.1"/>
    <property type="molecule type" value="Genomic_DNA"/>
</dbReference>
<sequence>MNASLHIAPVVAGIDVGGERKGCHLVVLRGSDILHHTHHQNPQKLVDVCLEYKAVAIGIDAPAIWAQPDQPRRAERELARAGWSVFATPSRDKALANVTGFYGWMFNGERVFAALAPHYALWEGQPVTSPVCFETFPHAITSALLAGEHVEARLKRAQRLQVLQQARINPARLTSQDDIDAAICALSARYLVAGQVQTFGDVAGGFIAIPQPGNG</sequence>
<dbReference type="Proteomes" id="UP000621859">
    <property type="component" value="Unassembled WGS sequence"/>
</dbReference>
<protein>
    <recommendedName>
        <fullName evidence="3">DUF429 domain-containing protein</fullName>
    </recommendedName>
</protein>
<reference evidence="2" key="1">
    <citation type="journal article" date="2019" name="Int. J. Syst. Evol. Microbiol.">
        <title>The Global Catalogue of Microorganisms (GCM) 10K type strain sequencing project: providing services to taxonomists for standard genome sequencing and annotation.</title>
        <authorList>
            <consortium name="The Broad Institute Genomics Platform"/>
            <consortium name="The Broad Institute Genome Sequencing Center for Infectious Disease"/>
            <person name="Wu L."/>
            <person name="Ma J."/>
        </authorList>
    </citation>
    <scope>NUCLEOTIDE SEQUENCE [LARGE SCALE GENOMIC DNA]</scope>
    <source>
        <strain evidence="2">CGMCC 1.8860</strain>
    </source>
</reference>
<evidence type="ECO:0000313" key="2">
    <source>
        <dbReference type="Proteomes" id="UP000621859"/>
    </source>
</evidence>
<dbReference type="Pfam" id="PF04250">
    <property type="entry name" value="DUF429"/>
    <property type="match status" value="1"/>
</dbReference>
<dbReference type="InterPro" id="IPR007362">
    <property type="entry name" value="DUF429"/>
</dbReference>
<accession>A0ABQ2PRA2</accession>
<evidence type="ECO:0000313" key="1">
    <source>
        <dbReference type="EMBL" id="GGP28160.1"/>
    </source>
</evidence>
<evidence type="ECO:0008006" key="3">
    <source>
        <dbReference type="Google" id="ProtNLM"/>
    </source>
</evidence>
<proteinExistence type="predicted"/>
<organism evidence="1 2">
    <name type="scientific">Silvimonas amylolytica</name>
    <dbReference type="NCBI Taxonomy" id="449663"/>
    <lineage>
        <taxon>Bacteria</taxon>
        <taxon>Pseudomonadati</taxon>
        <taxon>Pseudomonadota</taxon>
        <taxon>Betaproteobacteria</taxon>
        <taxon>Neisseriales</taxon>
        <taxon>Chitinibacteraceae</taxon>
        <taxon>Silvimonas</taxon>
    </lineage>
</organism>
<name>A0ABQ2PRA2_9NEIS</name>
<gene>
    <name evidence="1" type="ORF">GCM10010971_39790</name>
</gene>
<comment type="caution">
    <text evidence="1">The sequence shown here is derived from an EMBL/GenBank/DDBJ whole genome shotgun (WGS) entry which is preliminary data.</text>
</comment>